<name>D3BUE6_HETP5</name>
<dbReference type="GeneID" id="31367233"/>
<organism evidence="3 4">
    <name type="scientific">Heterostelium pallidum (strain ATCC 26659 / Pp 5 / PN500)</name>
    <name type="common">Cellular slime mold</name>
    <name type="synonym">Polysphondylium pallidum</name>
    <dbReference type="NCBI Taxonomy" id="670386"/>
    <lineage>
        <taxon>Eukaryota</taxon>
        <taxon>Amoebozoa</taxon>
        <taxon>Evosea</taxon>
        <taxon>Eumycetozoa</taxon>
        <taxon>Dictyostelia</taxon>
        <taxon>Acytosteliales</taxon>
        <taxon>Acytosteliaceae</taxon>
        <taxon>Heterostelium</taxon>
    </lineage>
</organism>
<dbReference type="RefSeq" id="XP_020426868.1">
    <property type="nucleotide sequence ID" value="XM_020582514.1"/>
</dbReference>
<dbReference type="Pfam" id="PF01833">
    <property type="entry name" value="TIG"/>
    <property type="match status" value="2"/>
</dbReference>
<dbReference type="Gene3D" id="2.60.40.10">
    <property type="entry name" value="Immunoglobulins"/>
    <property type="match status" value="2"/>
</dbReference>
<gene>
    <name evidence="3" type="ORF">PPL_11765</name>
</gene>
<dbReference type="Gene3D" id="2.10.25.10">
    <property type="entry name" value="Laminin"/>
    <property type="match status" value="1"/>
</dbReference>
<sequence>MKYFITFTVIYSVAVQNCASAQGLAEYKFLYDNFPGVVSNRMWVSGQEKPIGNWIYSTGPEKDAQMYTVAGDKTFGYINWCTGEPGVGGGEPAIEYFSEGTCFNNVGTDTRRIQYICEKNYNQYEPFLQPSPISGGLTTVLVNDQFPIGYEPSNLTITLSKVSGGPTFECANPTYLTNPNRITCIMPPGESSLYNVVFVDGEYNGASLYQYLPPYVATLYPKGFTQNSNLTITGNGFGNNPAKIQVSLPPNVACNKIQILKEGTAFQCTLTKDVTQGLFPVSISVNSFGAAYTKAPFFYNSDSSFYTCFYSKTSISQTVEYINSQKVEGMPGVLGIVSSSAQYNFLKSGCGYIIENAVVQPLGDLWMNAIFNETTNKYYTIHGPNYGKETSFWTSSPLTSYYNASGVQFSLRSGVASEIISPDITSGSAFTSFKAVSQQVNITQPTIILVSTTGQFVQLTVQNLGTTFSNIKMMLSDGNSYPNTYIDYDTQTIGFNIPPGINGPFDATINQYGLNNTGSSLTIDYFSPNILNTSPLATDGLGLVVSGTNFTDKIQNIKMEVQIGSDWFQCTSCQVLQDYYQIRCDAPVSFGSRNSRITIGLKQSINYILDYERPVITSMTPIGAAGGLVTVTGTNFYINDTIITLKVGPNQCTGVSMSVQHKQFTCVMAPGNITDVASISLDAATNNSAQTPYNFGYSAPVVTNATTVKYLKGGFVTITGSYFGNYYLSVKIHNQSCLNPVSDVVGEQIVCNFTGTVDGFNSPDGLFVNVTVNGLTGGANVFRYDFPECPNNCSNHGVCIKGQCKCDKGWELYNNCSSQGDTGGPPTPGTNGTGSLNGKGFNFTSAITHIREIDDKSVPLIETTLPMVVANWTLLETSNKTHQQLEGTFGNVSKSVISVNVTLYLQSTTIEFAGQTIDIPANTLKYVVAMRNWTFASPLNSLQIIFSATAPKSTEVGCSTQDSTATNGYNEFQVIAGDSVLQAKFANGLIVDNRVQVATVTPLDMSDPLMQAANKGNQSLFTQMTAVVSPAFEHRCVVDPSFRTLINTKDTQSCSGKDNRWRNITIIVVCVIGGCAIIVASVIGIRKSIANRKYRQEMKMKQIGSNSP</sequence>
<dbReference type="Pfam" id="PF23106">
    <property type="entry name" value="EGF_Teneurin"/>
    <property type="match status" value="1"/>
</dbReference>
<dbReference type="SUPFAM" id="SSF56436">
    <property type="entry name" value="C-type lectin-like"/>
    <property type="match status" value="1"/>
</dbReference>
<dbReference type="EMBL" id="ADBJ01000060">
    <property type="protein sequence ID" value="EFA74734.1"/>
    <property type="molecule type" value="Genomic_DNA"/>
</dbReference>
<evidence type="ECO:0000259" key="2">
    <source>
        <dbReference type="PROSITE" id="PS01186"/>
    </source>
</evidence>
<keyword evidence="4" id="KW-1185">Reference proteome</keyword>
<dbReference type="AlphaFoldDB" id="D3BUE6"/>
<evidence type="ECO:0000313" key="4">
    <source>
        <dbReference type="Proteomes" id="UP000001396"/>
    </source>
</evidence>
<feature type="domain" description="EGF-like" evidence="2">
    <location>
        <begin position="804"/>
        <end position="816"/>
    </location>
</feature>
<dbReference type="Proteomes" id="UP000001396">
    <property type="component" value="Unassembled WGS sequence"/>
</dbReference>
<evidence type="ECO:0000313" key="3">
    <source>
        <dbReference type="EMBL" id="EFA74734.1"/>
    </source>
</evidence>
<dbReference type="OMA" id="FREITIN"/>
<dbReference type="PANTHER" id="PTHR31378">
    <property type="entry name" value="EGF-LIKE DOMAIN-CONTAINING PROTEIN-RELATED-RELATED"/>
    <property type="match status" value="1"/>
</dbReference>
<feature type="transmembrane region" description="Helical" evidence="1">
    <location>
        <begin position="1064"/>
        <end position="1085"/>
    </location>
</feature>
<dbReference type="InterPro" id="IPR014756">
    <property type="entry name" value="Ig_E-set"/>
</dbReference>
<reference evidence="3 4" key="1">
    <citation type="journal article" date="2011" name="Genome Res.">
        <title>Phylogeny-wide analysis of social amoeba genomes highlights ancient origins for complex intercellular communication.</title>
        <authorList>
            <person name="Heidel A.J."/>
            <person name="Lawal H.M."/>
            <person name="Felder M."/>
            <person name="Schilde C."/>
            <person name="Helps N.R."/>
            <person name="Tunggal B."/>
            <person name="Rivero F."/>
            <person name="John U."/>
            <person name="Schleicher M."/>
            <person name="Eichinger L."/>
            <person name="Platzer M."/>
            <person name="Noegel A.A."/>
            <person name="Schaap P."/>
            <person name="Gloeckner G."/>
        </authorList>
    </citation>
    <scope>NUCLEOTIDE SEQUENCE [LARGE SCALE GENOMIC DNA]</scope>
    <source>
        <strain evidence="4">ATCC 26659 / Pp 5 / PN500</strain>
    </source>
</reference>
<protein>
    <submittedName>
        <fullName evidence="3">IPT/TIG domain-containing protein</fullName>
    </submittedName>
</protein>
<dbReference type="PROSITE" id="PS01186">
    <property type="entry name" value="EGF_2"/>
    <property type="match status" value="1"/>
</dbReference>
<dbReference type="InParanoid" id="D3BUE6"/>
<accession>D3BUE6</accession>
<dbReference type="InterPro" id="IPR002909">
    <property type="entry name" value="IPT_dom"/>
</dbReference>
<comment type="caution">
    <text evidence="3">The sequence shown here is derived from an EMBL/GenBank/DDBJ whole genome shotgun (WGS) entry which is preliminary data.</text>
</comment>
<keyword evidence="1" id="KW-0472">Membrane</keyword>
<keyword evidence="1" id="KW-0812">Transmembrane</keyword>
<proteinExistence type="predicted"/>
<dbReference type="InterPro" id="IPR013783">
    <property type="entry name" value="Ig-like_fold"/>
</dbReference>
<dbReference type="SUPFAM" id="SSF81296">
    <property type="entry name" value="E set domains"/>
    <property type="match status" value="2"/>
</dbReference>
<keyword evidence="1" id="KW-1133">Transmembrane helix</keyword>
<dbReference type="PANTHER" id="PTHR31378:SF14">
    <property type="entry name" value="EGF-LIKE DOMAIN-CONTAINING PROTEIN"/>
    <property type="match status" value="1"/>
</dbReference>
<dbReference type="InterPro" id="IPR000742">
    <property type="entry name" value="EGF"/>
</dbReference>
<dbReference type="InterPro" id="IPR016187">
    <property type="entry name" value="CTDL_fold"/>
</dbReference>
<evidence type="ECO:0000256" key="1">
    <source>
        <dbReference type="SAM" id="Phobius"/>
    </source>
</evidence>
<dbReference type="CDD" id="cd00053">
    <property type="entry name" value="EGF"/>
    <property type="match status" value="1"/>
</dbReference>